<dbReference type="PANTHER" id="PTHR24027:SF422">
    <property type="entry name" value="CADHERIN DOMAIN-CONTAINING PROTEIN"/>
    <property type="match status" value="1"/>
</dbReference>
<keyword evidence="4" id="KW-0677">Repeat</keyword>
<comment type="subcellular location">
    <subcellularLocation>
        <location evidence="1">Membrane</location>
        <topology evidence="1">Single-pass membrane protein</topology>
    </subcellularLocation>
</comment>
<dbReference type="Proteomes" id="UP000198462">
    <property type="component" value="Unassembled WGS sequence"/>
</dbReference>
<dbReference type="CDD" id="cd11304">
    <property type="entry name" value="Cadherin_repeat"/>
    <property type="match status" value="1"/>
</dbReference>
<organism evidence="9 10">
    <name type="scientific">Pacificimonas flava</name>
    <dbReference type="NCBI Taxonomy" id="1234595"/>
    <lineage>
        <taxon>Bacteria</taxon>
        <taxon>Pseudomonadati</taxon>
        <taxon>Pseudomonadota</taxon>
        <taxon>Alphaproteobacteria</taxon>
        <taxon>Sphingomonadales</taxon>
        <taxon>Sphingosinicellaceae</taxon>
        <taxon>Pacificimonas</taxon>
    </lineage>
</organism>
<dbReference type="EMBL" id="NFZT01000001">
    <property type="protein sequence ID" value="OWV33113.1"/>
    <property type="molecule type" value="Genomic_DNA"/>
</dbReference>
<dbReference type="GO" id="GO:0005509">
    <property type="term" value="F:calcium ion binding"/>
    <property type="evidence" value="ECO:0007669"/>
    <property type="project" value="InterPro"/>
</dbReference>
<gene>
    <name evidence="9" type="ORF">B5C34_06295</name>
</gene>
<dbReference type="Gene3D" id="2.60.40.60">
    <property type="entry name" value="Cadherins"/>
    <property type="match status" value="1"/>
</dbReference>
<evidence type="ECO:0000256" key="2">
    <source>
        <dbReference type="ARBA" id="ARBA00022692"/>
    </source>
</evidence>
<evidence type="ECO:0000313" key="10">
    <source>
        <dbReference type="Proteomes" id="UP000198462"/>
    </source>
</evidence>
<dbReference type="GO" id="GO:0007043">
    <property type="term" value="P:cell-cell junction assembly"/>
    <property type="evidence" value="ECO:0007669"/>
    <property type="project" value="TreeGrafter"/>
</dbReference>
<evidence type="ECO:0000256" key="5">
    <source>
        <dbReference type="ARBA" id="ARBA00022837"/>
    </source>
</evidence>
<dbReference type="InterPro" id="IPR039808">
    <property type="entry name" value="Cadherin"/>
</dbReference>
<keyword evidence="7" id="KW-0472">Membrane</keyword>
<dbReference type="GO" id="GO:0016342">
    <property type="term" value="C:catenin complex"/>
    <property type="evidence" value="ECO:0007669"/>
    <property type="project" value="TreeGrafter"/>
</dbReference>
<keyword evidence="6" id="KW-1133">Transmembrane helix</keyword>
<comment type="caution">
    <text evidence="9">The sequence shown here is derived from an EMBL/GenBank/DDBJ whole genome shotgun (WGS) entry which is preliminary data.</text>
</comment>
<dbReference type="AlphaFoldDB" id="A0A219B4P1"/>
<evidence type="ECO:0000256" key="1">
    <source>
        <dbReference type="ARBA" id="ARBA00004167"/>
    </source>
</evidence>
<dbReference type="GO" id="GO:0045296">
    <property type="term" value="F:cadherin binding"/>
    <property type="evidence" value="ECO:0007669"/>
    <property type="project" value="TreeGrafter"/>
</dbReference>
<protein>
    <recommendedName>
        <fullName evidence="8">Cadherin domain-containing protein</fullName>
    </recommendedName>
</protein>
<dbReference type="GO" id="GO:0016339">
    <property type="term" value="P:calcium-dependent cell-cell adhesion via plasma membrane cell adhesion molecules"/>
    <property type="evidence" value="ECO:0007669"/>
    <property type="project" value="TreeGrafter"/>
</dbReference>
<dbReference type="GO" id="GO:0005912">
    <property type="term" value="C:adherens junction"/>
    <property type="evidence" value="ECO:0007669"/>
    <property type="project" value="TreeGrafter"/>
</dbReference>
<dbReference type="GO" id="GO:0007156">
    <property type="term" value="P:homophilic cell adhesion via plasma membrane adhesion molecules"/>
    <property type="evidence" value="ECO:0007669"/>
    <property type="project" value="InterPro"/>
</dbReference>
<reference evidence="10" key="1">
    <citation type="submission" date="2017-05" db="EMBL/GenBank/DDBJ databases">
        <authorList>
            <person name="Lin X."/>
        </authorList>
    </citation>
    <scope>NUCLEOTIDE SEQUENCE [LARGE SCALE GENOMIC DNA]</scope>
    <source>
        <strain evidence="10">JLT2012</strain>
    </source>
</reference>
<dbReference type="PANTHER" id="PTHR24027">
    <property type="entry name" value="CADHERIN-23"/>
    <property type="match status" value="1"/>
</dbReference>
<keyword evidence="3" id="KW-0732">Signal</keyword>
<accession>A0A219B4P1</accession>
<dbReference type="InterPro" id="IPR013783">
    <property type="entry name" value="Ig-like_fold"/>
</dbReference>
<dbReference type="GO" id="GO:0000902">
    <property type="term" value="P:cell morphogenesis"/>
    <property type="evidence" value="ECO:0007669"/>
    <property type="project" value="TreeGrafter"/>
</dbReference>
<dbReference type="Gene3D" id="2.60.40.3440">
    <property type="match status" value="1"/>
</dbReference>
<keyword evidence="2" id="KW-0812">Transmembrane</keyword>
<evidence type="ECO:0000313" key="9">
    <source>
        <dbReference type="EMBL" id="OWV33113.1"/>
    </source>
</evidence>
<sequence>MATYIPTETIVLSDLSERTARASSISFGDQVLVVWAYYDEPGEFGARYVDFSATPQSDQFQVPLMTTGEPSHLSAAQAGDGFAISFYDSGSEGLRAVVSNEFLTDTTIEIASADELAVRSSASIADGAGWATAYFSIGETANDLTVARFGADGALLSRATVLEGVGTGFSVPQVARLSDGTMVAAARTGDGSVADRPSVDGVLLDSQGLALSGFSVNAASGGAILDFAIAELAGGGFVVVTNELTEDGSPDTVIRAQRFDEDGTILGESRVLQDLGMALSWLDVEGLPDGGYMVGWTRGAEHPFFPGPYVGTYGQAFQADGAADSLIFRVDDPFSGLEADIRIEVDDAANVLFVTPVLDPDLSTNFVLATALEVAEPGPVFGDVDFEVNEDSVLVLDVQPVEEFDGTETVQYTDPANGTVVGGSLSTLEYRPNPNFFGEDSFDLTVVDPLGNPRTETITISVAPVNDAPSATSQTVFAGTRSVDVQVEATDPEGDPLTYRALSANGGTVTGGENGLFTYTFGPFNANNENFFSFEVEDASGATAMATVQIELDGIAPPGRITLLNDGVDEDAEAGTVVGTLYAEDEDGGPLTYELLDDADGIFRLGDGGELILTEAGRLDHETQLLYQLYAQATDDSGLSRINSFVVYVRDVYEGPGVEAPDLEGSAQLILGQGQILALIDGAHTIFGSRESAETVVVGTGEQARFDPSFNAGSDLFILRDPRSAYDIELLGSVVRIGDDLGTSVDIPLGPEGLRLAFEDGEQLITYDAETGGLSFERLSDEDTPIPDFDPQNPGRVIVSPDGEASVPLGAFDIFGTAGTETITISLGSQLTFDPSFNRGGDIIEVERFASSGLLREAYLDGSTALVGFNSPGSLELTIPVGTEPITFRFLDGQRELYYDTDLGELVYTELTALPQSGVSQDVAAVADMPLVL</sequence>
<evidence type="ECO:0000256" key="3">
    <source>
        <dbReference type="ARBA" id="ARBA00022729"/>
    </source>
</evidence>
<dbReference type="InterPro" id="IPR002126">
    <property type="entry name" value="Cadherin-like_dom"/>
</dbReference>
<evidence type="ECO:0000256" key="7">
    <source>
        <dbReference type="ARBA" id="ARBA00023136"/>
    </source>
</evidence>
<feature type="domain" description="Cadherin" evidence="8">
    <location>
        <begin position="568"/>
        <end position="663"/>
    </location>
</feature>
<dbReference type="SMART" id="SM00112">
    <property type="entry name" value="CA"/>
    <property type="match status" value="1"/>
</dbReference>
<dbReference type="OrthoDB" id="7481856at2"/>
<evidence type="ECO:0000259" key="8">
    <source>
        <dbReference type="PROSITE" id="PS50268"/>
    </source>
</evidence>
<dbReference type="GO" id="GO:0044331">
    <property type="term" value="P:cell-cell adhesion mediated by cadherin"/>
    <property type="evidence" value="ECO:0007669"/>
    <property type="project" value="TreeGrafter"/>
</dbReference>
<dbReference type="PROSITE" id="PS50268">
    <property type="entry name" value="CADHERIN_2"/>
    <property type="match status" value="1"/>
</dbReference>
<evidence type="ECO:0000256" key="4">
    <source>
        <dbReference type="ARBA" id="ARBA00022737"/>
    </source>
</evidence>
<name>A0A219B4P1_9SPHN</name>
<dbReference type="InterPro" id="IPR015919">
    <property type="entry name" value="Cadherin-like_sf"/>
</dbReference>
<dbReference type="GO" id="GO:0008013">
    <property type="term" value="F:beta-catenin binding"/>
    <property type="evidence" value="ECO:0007669"/>
    <property type="project" value="TreeGrafter"/>
</dbReference>
<keyword evidence="5" id="KW-0106">Calcium</keyword>
<dbReference type="RefSeq" id="WP_088711900.1">
    <property type="nucleotide sequence ID" value="NZ_NFZT01000001.1"/>
</dbReference>
<keyword evidence="10" id="KW-1185">Reference proteome</keyword>
<dbReference type="Gene3D" id="2.60.40.10">
    <property type="entry name" value="Immunoglobulins"/>
    <property type="match status" value="1"/>
</dbReference>
<dbReference type="GO" id="GO:0016477">
    <property type="term" value="P:cell migration"/>
    <property type="evidence" value="ECO:0007669"/>
    <property type="project" value="TreeGrafter"/>
</dbReference>
<dbReference type="SUPFAM" id="SSF49313">
    <property type="entry name" value="Cadherin-like"/>
    <property type="match status" value="1"/>
</dbReference>
<proteinExistence type="predicted"/>
<dbReference type="GO" id="GO:0034332">
    <property type="term" value="P:adherens junction organization"/>
    <property type="evidence" value="ECO:0007669"/>
    <property type="project" value="TreeGrafter"/>
</dbReference>
<dbReference type="Pfam" id="PF17963">
    <property type="entry name" value="Big_9"/>
    <property type="match status" value="2"/>
</dbReference>
<evidence type="ECO:0000256" key="6">
    <source>
        <dbReference type="ARBA" id="ARBA00022989"/>
    </source>
</evidence>